<accession>A0A8C4VSJ5</accession>
<proteinExistence type="predicted"/>
<protein>
    <submittedName>
        <fullName evidence="1">Uncharacterized protein</fullName>
    </submittedName>
</protein>
<reference evidence="1" key="2">
    <citation type="submission" date="2025-08" db="UniProtKB">
        <authorList>
            <consortium name="Ensembl"/>
        </authorList>
    </citation>
    <scope>IDENTIFICATION</scope>
</reference>
<organism evidence="1 2">
    <name type="scientific">Gopherus evgoodei</name>
    <name type="common">Goodes thornscrub tortoise</name>
    <dbReference type="NCBI Taxonomy" id="1825980"/>
    <lineage>
        <taxon>Eukaryota</taxon>
        <taxon>Metazoa</taxon>
        <taxon>Chordata</taxon>
        <taxon>Craniata</taxon>
        <taxon>Vertebrata</taxon>
        <taxon>Euteleostomi</taxon>
        <taxon>Archelosauria</taxon>
        <taxon>Testudinata</taxon>
        <taxon>Testudines</taxon>
        <taxon>Cryptodira</taxon>
        <taxon>Durocryptodira</taxon>
        <taxon>Testudinoidea</taxon>
        <taxon>Testudinidae</taxon>
        <taxon>Gopherus</taxon>
    </lineage>
</organism>
<dbReference type="Ensembl" id="ENSGEVT00005005721.1">
    <property type="protein sequence ID" value="ENSGEVP00005005480.1"/>
    <property type="gene ID" value="ENSGEVG00005003886.1"/>
</dbReference>
<evidence type="ECO:0000313" key="1">
    <source>
        <dbReference type="Ensembl" id="ENSGEVP00005005480.1"/>
    </source>
</evidence>
<reference evidence="1" key="3">
    <citation type="submission" date="2025-09" db="UniProtKB">
        <authorList>
            <consortium name="Ensembl"/>
        </authorList>
    </citation>
    <scope>IDENTIFICATION</scope>
</reference>
<sequence length="93" mass="10542">ETSCVEKMPHFCALLEKPRPEQGPKVPLPEYFDGSCQQFCSFINQCRDLFLTCPQTYNSDLSSVSLPISLLVLFNRNAFLQSMSVILDDLHQA</sequence>
<evidence type="ECO:0000313" key="2">
    <source>
        <dbReference type="Proteomes" id="UP000694390"/>
    </source>
</evidence>
<dbReference type="GeneTree" id="ENSGT00990000205100"/>
<keyword evidence="2" id="KW-1185">Reference proteome</keyword>
<dbReference type="Proteomes" id="UP000694390">
    <property type="component" value="Chromosome 2"/>
</dbReference>
<name>A0A8C4VSJ5_9SAUR</name>
<dbReference type="AlphaFoldDB" id="A0A8C4VSJ5"/>
<reference evidence="1" key="1">
    <citation type="submission" date="2019-06" db="EMBL/GenBank/DDBJ databases">
        <title>G10K-VGP Goodes thornscrub tortoise genome, primary haplotype.</title>
        <authorList>
            <person name="Murphy B."/>
            <person name="Edwards T."/>
            <person name="Rhie A."/>
            <person name="Koren S."/>
            <person name="Phillippy A."/>
            <person name="Fedrigo O."/>
            <person name="Haase B."/>
            <person name="Mountcastle J."/>
            <person name="Lewin H."/>
            <person name="Damas J."/>
            <person name="Howe K."/>
            <person name="Formenti G."/>
            <person name="Myers G."/>
            <person name="Durbin R."/>
            <person name="Jarvis E.D."/>
        </authorList>
    </citation>
    <scope>NUCLEOTIDE SEQUENCE [LARGE SCALE GENOMIC DNA]</scope>
</reference>